<proteinExistence type="inferred from homology"/>
<dbReference type="HOGENOM" id="CLU_036879_1_0_2"/>
<evidence type="ECO:0000256" key="4">
    <source>
        <dbReference type="ARBA" id="ARBA00023136"/>
    </source>
</evidence>
<comment type="similarity">
    <text evidence="5">Belongs to the binding-protein-dependent transport system permease family.</text>
</comment>
<feature type="transmembrane region" description="Helical" evidence="5">
    <location>
        <begin position="178"/>
        <end position="199"/>
    </location>
</feature>
<dbReference type="PANTHER" id="PTHR43376">
    <property type="entry name" value="OLIGOPEPTIDE TRANSPORT SYSTEM PERMEASE PROTEIN"/>
    <property type="match status" value="1"/>
</dbReference>
<evidence type="ECO:0000313" key="8">
    <source>
        <dbReference type="Proteomes" id="UP000008138"/>
    </source>
</evidence>
<dbReference type="PROSITE" id="PS50928">
    <property type="entry name" value="ABC_TM1"/>
    <property type="match status" value="1"/>
</dbReference>
<organism evidence="7 8">
    <name type="scientific">Thermoproteus uzoniensis (strain 768-20)</name>
    <dbReference type="NCBI Taxonomy" id="999630"/>
    <lineage>
        <taxon>Archaea</taxon>
        <taxon>Thermoproteota</taxon>
        <taxon>Thermoprotei</taxon>
        <taxon>Thermoproteales</taxon>
        <taxon>Thermoproteaceae</taxon>
        <taxon>Thermoproteus</taxon>
    </lineage>
</organism>
<dbReference type="eggNOG" id="arCOG00751">
    <property type="taxonomic scope" value="Archaea"/>
</dbReference>
<dbReference type="InterPro" id="IPR000515">
    <property type="entry name" value="MetI-like"/>
</dbReference>
<dbReference type="STRING" id="999630.TUZN_1691"/>
<feature type="transmembrane region" description="Helical" evidence="5">
    <location>
        <begin position="240"/>
        <end position="261"/>
    </location>
</feature>
<dbReference type="GO" id="GO:0005886">
    <property type="term" value="C:plasma membrane"/>
    <property type="evidence" value="ECO:0007669"/>
    <property type="project" value="UniProtKB-SubCell"/>
</dbReference>
<evidence type="ECO:0000256" key="3">
    <source>
        <dbReference type="ARBA" id="ARBA00022989"/>
    </source>
</evidence>
<feature type="transmembrane region" description="Helical" evidence="5">
    <location>
        <begin position="281"/>
        <end position="306"/>
    </location>
</feature>
<evidence type="ECO:0000256" key="1">
    <source>
        <dbReference type="ARBA" id="ARBA00004141"/>
    </source>
</evidence>
<feature type="domain" description="ABC transmembrane type-1" evidence="6">
    <location>
        <begin position="89"/>
        <end position="298"/>
    </location>
</feature>
<keyword evidence="4 5" id="KW-0472">Membrane</keyword>
<sequence>MSSAGYIARRALEYLAMWLAATVLDFAVPRLAPLMPVREPSGELARAMGLGKPVYEQYFIFLWNAVHLDLGTSLWLYGTPVAYLVARALQYDVVLLAPAILISWTLGNRLGAYLAIEKRGTALDKVTVPVLYAMSGAPYFWWALLLVEIFSAELRILPPTGVIYSQLPSLTPSYIADFLRHLATPLAALVLAMTGAWALSMREIAVSELGSGYVAYEEALGFSGRIIRGHVRRNSRPPQLANLAVSLGLIASGNMVLEAVVGYPGVGLLLYNALSNYDYVLIQGVFFVVVSSILALNFAVDVAIALTDPRAGRPA</sequence>
<dbReference type="Proteomes" id="UP000008138">
    <property type="component" value="Chromosome"/>
</dbReference>
<gene>
    <name evidence="7" type="ordered locus">TUZN_1691</name>
</gene>
<dbReference type="GO" id="GO:0055085">
    <property type="term" value="P:transmembrane transport"/>
    <property type="evidence" value="ECO:0007669"/>
    <property type="project" value="InterPro"/>
</dbReference>
<keyword evidence="3 5" id="KW-1133">Transmembrane helix</keyword>
<dbReference type="GeneID" id="10361210"/>
<dbReference type="EMBL" id="CP002590">
    <property type="protein sequence ID" value="AEA13157.1"/>
    <property type="molecule type" value="Genomic_DNA"/>
</dbReference>
<feature type="transmembrane region" description="Helical" evidence="5">
    <location>
        <begin position="58"/>
        <end position="77"/>
    </location>
</feature>
<keyword evidence="2 5" id="KW-0812">Transmembrane</keyword>
<dbReference type="PANTHER" id="PTHR43376:SF1">
    <property type="entry name" value="OLIGOPEPTIDE TRANSPORT SYSTEM PERMEASE PROTEIN"/>
    <property type="match status" value="1"/>
</dbReference>
<dbReference type="Pfam" id="PF00528">
    <property type="entry name" value="BPD_transp_1"/>
    <property type="match status" value="1"/>
</dbReference>
<dbReference type="KEGG" id="tuz:TUZN_1691"/>
<evidence type="ECO:0000256" key="2">
    <source>
        <dbReference type="ARBA" id="ARBA00022692"/>
    </source>
</evidence>
<keyword evidence="8" id="KW-1185">Reference proteome</keyword>
<name>F2L338_THEU7</name>
<evidence type="ECO:0000259" key="6">
    <source>
        <dbReference type="PROSITE" id="PS50928"/>
    </source>
</evidence>
<dbReference type="RefSeq" id="WP_013680492.1">
    <property type="nucleotide sequence ID" value="NC_015315.1"/>
</dbReference>
<dbReference type="AlphaFoldDB" id="F2L338"/>
<accession>F2L338</accession>
<protein>
    <submittedName>
        <fullName evidence="7">Dipeptide ABC transporter, permease protein</fullName>
    </submittedName>
</protein>
<evidence type="ECO:0000313" key="7">
    <source>
        <dbReference type="EMBL" id="AEA13157.1"/>
    </source>
</evidence>
<feature type="transmembrane region" description="Helical" evidence="5">
    <location>
        <begin position="89"/>
        <end position="107"/>
    </location>
</feature>
<keyword evidence="5" id="KW-0813">Transport</keyword>
<evidence type="ECO:0000256" key="5">
    <source>
        <dbReference type="RuleBase" id="RU363032"/>
    </source>
</evidence>
<dbReference type="OrthoDB" id="44105at2157"/>
<feature type="transmembrane region" description="Helical" evidence="5">
    <location>
        <begin position="139"/>
        <end position="157"/>
    </location>
</feature>
<comment type="subcellular location">
    <subcellularLocation>
        <location evidence="5">Cell membrane</location>
        <topology evidence="5">Multi-pass membrane protein</topology>
    </subcellularLocation>
    <subcellularLocation>
        <location evidence="1">Membrane</location>
        <topology evidence="1">Multi-pass membrane protein</topology>
    </subcellularLocation>
</comment>
<reference evidence="7 8" key="1">
    <citation type="journal article" date="2011" name="J. Bacteriol.">
        <title>Complete genome sequence of the thermoacidophilic crenarchaeon Thermoproteus uzoniensis 768-20.</title>
        <authorList>
            <person name="Mardanov A.V."/>
            <person name="Gumerov V.M."/>
            <person name="Beletsky A.V."/>
            <person name="Prokofeva M.I."/>
            <person name="Bonch-Osmolovskaya E.A."/>
            <person name="Ravin N.V."/>
            <person name="Skryabin K.G."/>
        </authorList>
    </citation>
    <scope>NUCLEOTIDE SEQUENCE [LARGE SCALE GENOMIC DNA]</scope>
    <source>
        <strain evidence="7 8">768-20</strain>
    </source>
</reference>
<reference key="2">
    <citation type="submission" date="2011-03" db="EMBL/GenBank/DDBJ databases">
        <title>Complete genome sequence of the thermoacidophilic crenarchaeon Thermoproteus uzoniensis 768-20.</title>
        <authorList>
            <person name="Mardanov A.V."/>
            <person name="Gumerov V.M."/>
            <person name="Beletsky A.V."/>
            <person name="Prokofeva M.I."/>
            <person name="Bonch-Osmolovskaya E.A."/>
            <person name="Ravin N.V."/>
            <person name="Skryabin K.G."/>
        </authorList>
    </citation>
    <scope>NUCLEOTIDE SEQUENCE</scope>
    <source>
        <strain>768-20</strain>
    </source>
</reference>